<dbReference type="KEGG" id="soy:115877079"/>
<dbReference type="PANTHER" id="PTHR10073:SF12">
    <property type="entry name" value="DNA MISMATCH REPAIR PROTEIN MLH1"/>
    <property type="match status" value="1"/>
</dbReference>
<dbReference type="Pfam" id="PF13589">
    <property type="entry name" value="HATPase_c_3"/>
    <property type="match status" value="1"/>
</dbReference>
<evidence type="ECO:0000313" key="10">
    <source>
        <dbReference type="RefSeq" id="XP_030749017.1"/>
    </source>
</evidence>
<dbReference type="SMART" id="SM01340">
    <property type="entry name" value="DNA_mis_repair"/>
    <property type="match status" value="1"/>
</dbReference>
<comment type="similarity">
    <text evidence="2">Belongs to the DNA mismatch repair MutL/HexB family.</text>
</comment>
<dbReference type="CDD" id="cd16926">
    <property type="entry name" value="HATPase_MutL-MLH-PMS-like"/>
    <property type="match status" value="1"/>
</dbReference>
<evidence type="ECO:0000313" key="9">
    <source>
        <dbReference type="RefSeq" id="XP_030749016.1"/>
    </source>
</evidence>
<evidence type="ECO:0000256" key="6">
    <source>
        <dbReference type="SAM" id="MobiDB-lite"/>
    </source>
</evidence>
<gene>
    <name evidence="9 10" type="primary">LOC115877079</name>
</gene>
<dbReference type="InterPro" id="IPR002099">
    <property type="entry name" value="MutL/Mlh/PMS"/>
</dbReference>
<dbReference type="GeneID" id="115877079"/>
<evidence type="ECO:0000256" key="1">
    <source>
        <dbReference type="ARBA" id="ARBA00004123"/>
    </source>
</evidence>
<dbReference type="GO" id="GO:0032389">
    <property type="term" value="C:MutLalpha complex"/>
    <property type="evidence" value="ECO:0007669"/>
    <property type="project" value="TreeGrafter"/>
</dbReference>
<dbReference type="CDD" id="cd03483">
    <property type="entry name" value="MutL_Trans_MLH1"/>
    <property type="match status" value="1"/>
</dbReference>
<name>A0A6J2XCP6_SITOR</name>
<evidence type="ECO:0000256" key="3">
    <source>
        <dbReference type="ARBA" id="ARBA00022763"/>
    </source>
</evidence>
<evidence type="ECO:0000256" key="5">
    <source>
        <dbReference type="ARBA" id="ARBA00023242"/>
    </source>
</evidence>
<comment type="subcellular location">
    <subcellularLocation>
        <location evidence="1">Nucleus</location>
    </subcellularLocation>
</comment>
<keyword evidence="3" id="KW-0227">DNA damage</keyword>
<evidence type="ECO:0000313" key="8">
    <source>
        <dbReference type="Proteomes" id="UP000504635"/>
    </source>
</evidence>
<dbReference type="PROSITE" id="PS00058">
    <property type="entry name" value="DNA_MISMATCH_REPAIR_1"/>
    <property type="match status" value="1"/>
</dbReference>
<dbReference type="RefSeq" id="XP_030749016.1">
    <property type="nucleotide sequence ID" value="XM_030893156.1"/>
</dbReference>
<evidence type="ECO:0000256" key="4">
    <source>
        <dbReference type="ARBA" id="ARBA00023204"/>
    </source>
</evidence>
<dbReference type="FunFam" id="3.30.565.10:FF:000109">
    <property type="entry name" value="Related to MLH1-DNA mismatch repair protein"/>
    <property type="match status" value="1"/>
</dbReference>
<dbReference type="AlphaFoldDB" id="A0A6J2XCP6"/>
<dbReference type="Pfam" id="PF16413">
    <property type="entry name" value="Mlh1_C"/>
    <property type="match status" value="1"/>
</dbReference>
<evidence type="ECO:0000256" key="2">
    <source>
        <dbReference type="ARBA" id="ARBA00006082"/>
    </source>
</evidence>
<dbReference type="OrthoDB" id="10263226at2759"/>
<dbReference type="GO" id="GO:0006298">
    <property type="term" value="P:mismatch repair"/>
    <property type="evidence" value="ECO:0007669"/>
    <property type="project" value="InterPro"/>
</dbReference>
<dbReference type="Proteomes" id="UP000504635">
    <property type="component" value="Unplaced"/>
</dbReference>
<dbReference type="InterPro" id="IPR020568">
    <property type="entry name" value="Ribosomal_Su5_D2-typ_SF"/>
</dbReference>
<keyword evidence="5" id="KW-0539">Nucleus</keyword>
<dbReference type="InterPro" id="IPR038973">
    <property type="entry name" value="MutL/Mlh/Pms-like"/>
</dbReference>
<dbReference type="SUPFAM" id="SSF55874">
    <property type="entry name" value="ATPase domain of HSP90 chaperone/DNA topoisomerase II/histidine kinase"/>
    <property type="match status" value="1"/>
</dbReference>
<dbReference type="InterPro" id="IPR014762">
    <property type="entry name" value="DNA_mismatch_repair_CS"/>
</dbReference>
<organism evidence="8 10">
    <name type="scientific">Sitophilus oryzae</name>
    <name type="common">Rice weevil</name>
    <name type="synonym">Curculio oryzae</name>
    <dbReference type="NCBI Taxonomy" id="7048"/>
    <lineage>
        <taxon>Eukaryota</taxon>
        <taxon>Metazoa</taxon>
        <taxon>Ecdysozoa</taxon>
        <taxon>Arthropoda</taxon>
        <taxon>Hexapoda</taxon>
        <taxon>Insecta</taxon>
        <taxon>Pterygota</taxon>
        <taxon>Neoptera</taxon>
        <taxon>Endopterygota</taxon>
        <taxon>Coleoptera</taxon>
        <taxon>Polyphaga</taxon>
        <taxon>Cucujiformia</taxon>
        <taxon>Curculionidae</taxon>
        <taxon>Dryophthorinae</taxon>
        <taxon>Sitophilus</taxon>
    </lineage>
</organism>
<feature type="region of interest" description="Disordered" evidence="6">
    <location>
        <begin position="462"/>
        <end position="490"/>
    </location>
</feature>
<dbReference type="PANTHER" id="PTHR10073">
    <property type="entry name" value="DNA MISMATCH REPAIR PROTEIN MLH, PMS, MUTL"/>
    <property type="match status" value="1"/>
</dbReference>
<dbReference type="GO" id="GO:0016887">
    <property type="term" value="F:ATP hydrolysis activity"/>
    <property type="evidence" value="ECO:0007669"/>
    <property type="project" value="InterPro"/>
</dbReference>
<accession>A0A6J2XCP6</accession>
<dbReference type="Pfam" id="PF01119">
    <property type="entry name" value="DNA_mis_repair"/>
    <property type="match status" value="1"/>
</dbReference>
<keyword evidence="8" id="KW-1185">Reference proteome</keyword>
<proteinExistence type="inferred from homology"/>
<dbReference type="InterPro" id="IPR036890">
    <property type="entry name" value="HATPase_C_sf"/>
</dbReference>
<dbReference type="InterPro" id="IPR014721">
    <property type="entry name" value="Ribsml_uS5_D2-typ_fold_subgr"/>
</dbReference>
<dbReference type="InterPro" id="IPR032189">
    <property type="entry name" value="Mlh1_C"/>
</dbReference>
<feature type="domain" description="DNA mismatch repair protein S5" evidence="7">
    <location>
        <begin position="215"/>
        <end position="334"/>
    </location>
</feature>
<dbReference type="NCBIfam" id="TIGR00585">
    <property type="entry name" value="mutl"/>
    <property type="match status" value="1"/>
</dbReference>
<dbReference type="RefSeq" id="XP_030749017.1">
    <property type="nucleotide sequence ID" value="XM_030893157.1"/>
</dbReference>
<reference evidence="9 10" key="1">
    <citation type="submission" date="2025-04" db="UniProtKB">
        <authorList>
            <consortium name="RefSeq"/>
        </authorList>
    </citation>
    <scope>IDENTIFICATION</scope>
    <source>
        <tissue evidence="9 10">Gonads</tissue>
    </source>
</reference>
<dbReference type="SUPFAM" id="SSF54211">
    <property type="entry name" value="Ribosomal protein S5 domain 2-like"/>
    <property type="match status" value="1"/>
</dbReference>
<dbReference type="FunFam" id="3.30.230.10:FF:000014">
    <property type="entry name" value="DNA mismatch repair protein Mlh1"/>
    <property type="match status" value="1"/>
</dbReference>
<protein>
    <submittedName>
        <fullName evidence="9 10">DNA mismatch repair protein Mlh1</fullName>
    </submittedName>
</protein>
<dbReference type="GO" id="GO:0005524">
    <property type="term" value="F:ATP binding"/>
    <property type="evidence" value="ECO:0007669"/>
    <property type="project" value="InterPro"/>
</dbReference>
<dbReference type="CTD" id="4292"/>
<dbReference type="InterPro" id="IPR013507">
    <property type="entry name" value="DNA_mismatch_S5_2-like"/>
</dbReference>
<keyword evidence="4" id="KW-0234">DNA repair</keyword>
<dbReference type="GO" id="GO:0030983">
    <property type="term" value="F:mismatched DNA binding"/>
    <property type="evidence" value="ECO:0007669"/>
    <property type="project" value="InterPro"/>
</dbReference>
<evidence type="ECO:0000259" key="7">
    <source>
        <dbReference type="SMART" id="SM01340"/>
    </source>
</evidence>
<dbReference type="GO" id="GO:0140664">
    <property type="term" value="F:ATP-dependent DNA damage sensor activity"/>
    <property type="evidence" value="ECO:0007669"/>
    <property type="project" value="InterPro"/>
</dbReference>
<sequence length="745" mass="85697">MATEIKPIKRLQQDVVNRIAAGEVIQRPMNALKELIENSLDAKSTNIQITVKNGGLKFFQIQDNGTGIRKEDFEIVCERFTTSKLTEFEDLQKIATFGFRGEALASISHVAHLSIISKTKHDICAYQAEFNDGKLKMPPRPMAGNQGTIITVEDLFYNMTVRRQALRSPAEEYQKISEIVSKYAIHNASIGFALKKYGENNDIRTSQNSNCTENIRLIYGNCIARELVEFDFENRDLDFKVKGYMTNVNYSHKKYQFILFINNRLVDCQGLKKCIDAIYQTYLPKNNHPFVYLSLELNPRNIDVNVHPTKHEVHFLNESEIVESITTAIEQKLLGSNNARIFYTQSKLPNVHFETAKPKTNQTLNTSEVEPKYLVRTDSSLQKLDKFFEVKSKKDKCTTKNTLNVSLTEEQYQECHKEFVKDHEHFNNKLFKITDSHTTPLVPGNVEDVPKKSIIVENDLKLDHKMGNSPKSKRKNKDLSKSEETVTSGGPSIHLIKRTTRVETKLASVLTLRKDVENNCHRTLRETFAQHVFVGAINPKQALIQYNIQLLMCNTMEILQEFFYQLILYNFQNFDCYRFAKPLSIKELALIGLDLPDTGWTEDDGPKEELATRVSEILIGKGAMLNEYFSLDIDKDGNLRTIPILLENYIPDLSGLPLFLIRLATEVDWETEKECFHTFSQETAIFYANVPEEDNAFKKSWRWVTEYVLYPAIKTYFLPPKDFSDTAAILEIANLPNLYKVFERC</sequence>
<dbReference type="Gene3D" id="3.30.565.10">
    <property type="entry name" value="Histidine kinase-like ATPase, C-terminal domain"/>
    <property type="match status" value="1"/>
</dbReference>
<dbReference type="Gene3D" id="3.30.230.10">
    <property type="match status" value="1"/>
</dbReference>